<name>G5IDI0_9FIRM</name>
<feature type="domain" description="DUF4397" evidence="2">
    <location>
        <begin position="139"/>
        <end position="253"/>
    </location>
</feature>
<evidence type="ECO:0000313" key="3">
    <source>
        <dbReference type="EMBL" id="EHI60472.1"/>
    </source>
</evidence>
<accession>G5IDI0</accession>
<sequence>MAENEMNRNGNGGNTNETGNGMNDRSTRDYGLTTPVAPEGGMPAAPGNGMENVPVPPIAPEGGAPVFPGNGGADIPVPPIAPEGGRPVFPGPDNIPVPPIAPEGGRPVAPGPGVNIPGFPLFPSFPTVPSYPSPQYFGQVRFLNASTNSFPVNISVDNTTYAVNSRFGTVSNYDWIADGFHTITVRRATGLRSILFQQTFPFMAGVKATMVLTDTPSGGLSMVKVTDTGCTNLPFNAGCYRFANMTYSGSNFDLLLYGGETVFRNVGFREVTSYKQAMAGSYQFYVTNSSNFSVIREIPVIVIGAYTNGNMVNEPLLSLQVDIAANRNYTTYMIGNTWSDNSLRALTVED</sequence>
<dbReference type="Pfam" id="PF14344">
    <property type="entry name" value="DUF4397"/>
    <property type="match status" value="1"/>
</dbReference>
<comment type="caution">
    <text evidence="3">The sequence shown here is derived from an EMBL/GenBank/DDBJ whole genome shotgun (WGS) entry which is preliminary data.</text>
</comment>
<evidence type="ECO:0000259" key="2">
    <source>
        <dbReference type="Pfam" id="PF14344"/>
    </source>
</evidence>
<feature type="region of interest" description="Disordered" evidence="1">
    <location>
        <begin position="1"/>
        <end position="43"/>
    </location>
</feature>
<dbReference type="HOGENOM" id="CLU_791745_0_0_9"/>
<feature type="compositionally biased region" description="Low complexity" evidence="1">
    <location>
        <begin position="14"/>
        <end position="23"/>
    </location>
</feature>
<dbReference type="RefSeq" id="WP_006779543.1">
    <property type="nucleotide sequence ID" value="NZ_CP040506.1"/>
</dbReference>
<dbReference type="InterPro" id="IPR025510">
    <property type="entry name" value="DUF4397"/>
</dbReference>
<dbReference type="Proteomes" id="UP000005384">
    <property type="component" value="Unassembled WGS sequence"/>
</dbReference>
<evidence type="ECO:0000256" key="1">
    <source>
        <dbReference type="SAM" id="MobiDB-lite"/>
    </source>
</evidence>
<dbReference type="EMBL" id="ADLN01000019">
    <property type="protein sequence ID" value="EHI60472.1"/>
    <property type="molecule type" value="Genomic_DNA"/>
</dbReference>
<keyword evidence="4" id="KW-1185">Reference proteome</keyword>
<organism evidence="3 4">
    <name type="scientific">Hungatella hathewayi WAL-18680</name>
    <dbReference type="NCBI Taxonomy" id="742737"/>
    <lineage>
        <taxon>Bacteria</taxon>
        <taxon>Bacillati</taxon>
        <taxon>Bacillota</taxon>
        <taxon>Clostridia</taxon>
        <taxon>Lachnospirales</taxon>
        <taxon>Lachnospiraceae</taxon>
        <taxon>Hungatella</taxon>
    </lineage>
</organism>
<dbReference type="AlphaFoldDB" id="G5IDI0"/>
<proteinExistence type="predicted"/>
<evidence type="ECO:0000313" key="4">
    <source>
        <dbReference type="Proteomes" id="UP000005384"/>
    </source>
</evidence>
<dbReference type="PATRIC" id="fig|742737.3.peg.1576"/>
<protein>
    <recommendedName>
        <fullName evidence="2">DUF4397 domain-containing protein</fullName>
    </recommendedName>
</protein>
<gene>
    <name evidence="3" type="ORF">HMPREF9473_01557</name>
</gene>
<dbReference type="OrthoDB" id="1848046at2"/>
<reference evidence="3 4" key="1">
    <citation type="submission" date="2011-08" db="EMBL/GenBank/DDBJ databases">
        <title>The Genome Sequence of Clostridium hathewayi WAL-18680.</title>
        <authorList>
            <consortium name="The Broad Institute Genome Sequencing Platform"/>
            <person name="Earl A."/>
            <person name="Ward D."/>
            <person name="Feldgarden M."/>
            <person name="Gevers D."/>
            <person name="Finegold S.M."/>
            <person name="Summanen P.H."/>
            <person name="Molitoris D.R."/>
            <person name="Song M."/>
            <person name="Daigneault M."/>
            <person name="Allen-Vercoe E."/>
            <person name="Young S.K."/>
            <person name="Zeng Q."/>
            <person name="Gargeya S."/>
            <person name="Fitzgerald M."/>
            <person name="Haas B."/>
            <person name="Abouelleil A."/>
            <person name="Alvarado L."/>
            <person name="Arachchi H.M."/>
            <person name="Berlin A."/>
            <person name="Brown A."/>
            <person name="Chapman S.B."/>
            <person name="Chen Z."/>
            <person name="Dunbar C."/>
            <person name="Freedman E."/>
            <person name="Gearin G."/>
            <person name="Gellesch M."/>
            <person name="Goldberg J."/>
            <person name="Griggs A."/>
            <person name="Gujja S."/>
            <person name="Heiman D."/>
            <person name="Howarth C."/>
            <person name="Larson L."/>
            <person name="Lui A."/>
            <person name="MacDonald P.J.P."/>
            <person name="Montmayeur A."/>
            <person name="Murphy C."/>
            <person name="Neiman D."/>
            <person name="Pearson M."/>
            <person name="Priest M."/>
            <person name="Roberts A."/>
            <person name="Saif S."/>
            <person name="Shea T."/>
            <person name="Shenoy N."/>
            <person name="Sisk P."/>
            <person name="Stolte C."/>
            <person name="Sykes S."/>
            <person name="Wortman J."/>
            <person name="Nusbaum C."/>
            <person name="Birren B."/>
        </authorList>
    </citation>
    <scope>NUCLEOTIDE SEQUENCE [LARGE SCALE GENOMIC DNA]</scope>
    <source>
        <strain evidence="3 4">WAL-18680</strain>
    </source>
</reference>